<accession>A0ABT9SIV2</accession>
<proteinExistence type="predicted"/>
<dbReference type="Proteomes" id="UP001235513">
    <property type="component" value="Unassembled WGS sequence"/>
</dbReference>
<reference evidence="1 2" key="1">
    <citation type="submission" date="2023-07" db="EMBL/GenBank/DDBJ databases">
        <title>Sorghum-associated microbial communities from plants grown in Nebraska, USA.</title>
        <authorList>
            <person name="Schachtman D."/>
        </authorList>
    </citation>
    <scope>NUCLEOTIDE SEQUENCE [LARGE SCALE GENOMIC DNA]</scope>
    <source>
        <strain evidence="1 2">CC351</strain>
    </source>
</reference>
<organism evidence="1 2">
    <name type="scientific">Chryseobacterium lathyri</name>
    <dbReference type="NCBI Taxonomy" id="395933"/>
    <lineage>
        <taxon>Bacteria</taxon>
        <taxon>Pseudomonadati</taxon>
        <taxon>Bacteroidota</taxon>
        <taxon>Flavobacteriia</taxon>
        <taxon>Flavobacteriales</taxon>
        <taxon>Weeksellaceae</taxon>
        <taxon>Chryseobacterium group</taxon>
        <taxon>Chryseobacterium</taxon>
    </lineage>
</organism>
<evidence type="ECO:0000313" key="2">
    <source>
        <dbReference type="Proteomes" id="UP001235513"/>
    </source>
</evidence>
<sequence>MVVSIEYIINFYRIYIDHLSKKKSVNSAFLKRKRMTEAIKNYLLFLMESTL</sequence>
<protein>
    <recommendedName>
        <fullName evidence="3">Integrase SAM-like N-terminal domain-containing protein</fullName>
    </recommendedName>
</protein>
<name>A0ABT9SIV2_9FLAO</name>
<comment type="caution">
    <text evidence="1">The sequence shown here is derived from an EMBL/GenBank/DDBJ whole genome shotgun (WGS) entry which is preliminary data.</text>
</comment>
<gene>
    <name evidence="1" type="ORF">J2T04_001240</name>
</gene>
<evidence type="ECO:0008006" key="3">
    <source>
        <dbReference type="Google" id="ProtNLM"/>
    </source>
</evidence>
<keyword evidence="2" id="KW-1185">Reference proteome</keyword>
<evidence type="ECO:0000313" key="1">
    <source>
        <dbReference type="EMBL" id="MDP9959361.1"/>
    </source>
</evidence>
<dbReference type="EMBL" id="JAUSRL010000002">
    <property type="protein sequence ID" value="MDP9959361.1"/>
    <property type="molecule type" value="Genomic_DNA"/>
</dbReference>